<accession>A0A2I0JGX6</accession>
<dbReference type="AlphaFoldDB" id="A0A2I0JGX6"/>
<sequence length="111" mass="12290">MPRAEGLFLVKEKVINDNANKIELPDDYNVSVTFNVRDLSPYIEDEKDMDLRANPSEPGGDDVPKNTFQDEAKSSSGPITRSLAKKIAATLLGPLTLLKFLEIRDEVSSPK</sequence>
<dbReference type="Proteomes" id="UP000233551">
    <property type="component" value="Unassembled WGS sequence"/>
</dbReference>
<feature type="compositionally biased region" description="Basic and acidic residues" evidence="1">
    <location>
        <begin position="62"/>
        <end position="73"/>
    </location>
</feature>
<keyword evidence="3" id="KW-1185">Reference proteome</keyword>
<evidence type="ECO:0000313" key="2">
    <source>
        <dbReference type="EMBL" id="PKI55253.1"/>
    </source>
</evidence>
<evidence type="ECO:0000256" key="1">
    <source>
        <dbReference type="SAM" id="MobiDB-lite"/>
    </source>
</evidence>
<name>A0A2I0JGX6_PUNGR</name>
<reference evidence="2 3" key="1">
    <citation type="submission" date="2017-11" db="EMBL/GenBank/DDBJ databases">
        <title>De-novo sequencing of pomegranate (Punica granatum L.) genome.</title>
        <authorList>
            <person name="Akparov Z."/>
            <person name="Amiraslanov A."/>
            <person name="Hajiyeva S."/>
            <person name="Abbasov M."/>
            <person name="Kaur K."/>
            <person name="Hamwieh A."/>
            <person name="Solovyev V."/>
            <person name="Salamov A."/>
            <person name="Braich B."/>
            <person name="Kosarev P."/>
            <person name="Mahmoud A."/>
            <person name="Hajiyev E."/>
            <person name="Babayeva S."/>
            <person name="Izzatullayeva V."/>
            <person name="Mammadov A."/>
            <person name="Mammadov A."/>
            <person name="Sharifova S."/>
            <person name="Ojaghi J."/>
            <person name="Eynullazada K."/>
            <person name="Bayramov B."/>
            <person name="Abdulazimova A."/>
            <person name="Shahmuradov I."/>
        </authorList>
    </citation>
    <scope>NUCLEOTIDE SEQUENCE [LARGE SCALE GENOMIC DNA]</scope>
    <source>
        <strain evidence="3">cv. AG2017</strain>
        <tissue evidence="2">Leaf</tissue>
    </source>
</reference>
<comment type="caution">
    <text evidence="2">The sequence shown here is derived from an EMBL/GenBank/DDBJ whole genome shotgun (WGS) entry which is preliminary data.</text>
</comment>
<protein>
    <submittedName>
        <fullName evidence="2">Uncharacterized protein</fullName>
    </submittedName>
</protein>
<feature type="region of interest" description="Disordered" evidence="1">
    <location>
        <begin position="45"/>
        <end position="79"/>
    </location>
</feature>
<gene>
    <name evidence="2" type="ORF">CRG98_024353</name>
</gene>
<proteinExistence type="predicted"/>
<organism evidence="2 3">
    <name type="scientific">Punica granatum</name>
    <name type="common">Pomegranate</name>
    <dbReference type="NCBI Taxonomy" id="22663"/>
    <lineage>
        <taxon>Eukaryota</taxon>
        <taxon>Viridiplantae</taxon>
        <taxon>Streptophyta</taxon>
        <taxon>Embryophyta</taxon>
        <taxon>Tracheophyta</taxon>
        <taxon>Spermatophyta</taxon>
        <taxon>Magnoliopsida</taxon>
        <taxon>eudicotyledons</taxon>
        <taxon>Gunneridae</taxon>
        <taxon>Pentapetalae</taxon>
        <taxon>rosids</taxon>
        <taxon>malvids</taxon>
        <taxon>Myrtales</taxon>
        <taxon>Lythraceae</taxon>
        <taxon>Punica</taxon>
    </lineage>
</organism>
<evidence type="ECO:0000313" key="3">
    <source>
        <dbReference type="Proteomes" id="UP000233551"/>
    </source>
</evidence>
<dbReference type="EMBL" id="PGOL01001714">
    <property type="protein sequence ID" value="PKI55253.1"/>
    <property type="molecule type" value="Genomic_DNA"/>
</dbReference>